<feature type="compositionally biased region" description="Acidic residues" evidence="6">
    <location>
        <begin position="53"/>
        <end position="75"/>
    </location>
</feature>
<reference evidence="7 8" key="1">
    <citation type="submission" date="2017-05" db="EMBL/GenBank/DDBJ databases">
        <title>The Genome Sequence of Candida krusei Ckrusei653.</title>
        <authorList>
            <person name="Cuomo C."/>
            <person name="Forche A."/>
            <person name="Young S."/>
            <person name="Abouelleil A."/>
            <person name="Cao P."/>
            <person name="Chapman S."/>
            <person name="Cusick C."/>
            <person name="Shea T."/>
            <person name="Nusbaum C."/>
            <person name="Birren B."/>
        </authorList>
    </citation>
    <scope>NUCLEOTIDE SEQUENCE [LARGE SCALE GENOMIC DNA]</scope>
    <source>
        <strain evidence="7 8">Ckrusei653</strain>
    </source>
</reference>
<evidence type="ECO:0000256" key="6">
    <source>
        <dbReference type="SAM" id="MobiDB-lite"/>
    </source>
</evidence>
<dbReference type="GO" id="GO:0005730">
    <property type="term" value="C:nucleolus"/>
    <property type="evidence" value="ECO:0007669"/>
    <property type="project" value="UniProtKB-SubCell"/>
</dbReference>
<accession>A0A1Z8JMU4</accession>
<evidence type="ECO:0000313" key="7">
    <source>
        <dbReference type="EMBL" id="OUT21901.1"/>
    </source>
</evidence>
<evidence type="ECO:0000256" key="1">
    <source>
        <dbReference type="ARBA" id="ARBA00004604"/>
    </source>
</evidence>
<feature type="region of interest" description="Disordered" evidence="6">
    <location>
        <begin position="1"/>
        <end position="144"/>
    </location>
</feature>
<dbReference type="GO" id="GO:0034399">
    <property type="term" value="C:nuclear periphery"/>
    <property type="evidence" value="ECO:0007669"/>
    <property type="project" value="TreeGrafter"/>
</dbReference>
<evidence type="ECO:0000313" key="8">
    <source>
        <dbReference type="Proteomes" id="UP000195871"/>
    </source>
</evidence>
<keyword evidence="5" id="KW-0539">Nucleus</keyword>
<protein>
    <recommendedName>
        <fullName evidence="9">rRNA-processing protein EBP2</fullName>
    </recommendedName>
</protein>
<name>A0A1Z8JMU4_PICKU</name>
<comment type="similarity">
    <text evidence="2">Belongs to the EBP2 family.</text>
</comment>
<feature type="compositionally biased region" description="Basic and acidic residues" evidence="6">
    <location>
        <begin position="9"/>
        <end position="46"/>
    </location>
</feature>
<keyword evidence="3" id="KW-0690">Ribosome biogenesis</keyword>
<comment type="caution">
    <text evidence="7">The sequence shown here is derived from an EMBL/GenBank/DDBJ whole genome shotgun (WGS) entry which is preliminary data.</text>
</comment>
<evidence type="ECO:0000256" key="5">
    <source>
        <dbReference type="ARBA" id="ARBA00023242"/>
    </source>
</evidence>
<evidence type="ECO:0008006" key="9">
    <source>
        <dbReference type="Google" id="ProtNLM"/>
    </source>
</evidence>
<dbReference type="PANTHER" id="PTHR13028:SF0">
    <property type="entry name" value="RRNA-PROCESSING PROTEIN EBP2-RELATED"/>
    <property type="match status" value="1"/>
</dbReference>
<evidence type="ECO:0000256" key="3">
    <source>
        <dbReference type="ARBA" id="ARBA00022517"/>
    </source>
</evidence>
<dbReference type="GO" id="GO:0006364">
    <property type="term" value="P:rRNA processing"/>
    <property type="evidence" value="ECO:0007669"/>
    <property type="project" value="TreeGrafter"/>
</dbReference>
<keyword evidence="4" id="KW-0175">Coiled coil</keyword>
<dbReference type="Proteomes" id="UP000195871">
    <property type="component" value="Unassembled WGS sequence"/>
</dbReference>
<dbReference type="EMBL" id="NHMM01000004">
    <property type="protein sequence ID" value="OUT21901.1"/>
    <property type="molecule type" value="Genomic_DNA"/>
</dbReference>
<dbReference type="PANTHER" id="PTHR13028">
    <property type="entry name" value="RRNA PROCESSING PROTEIN EBNA1-BINDING PROTEIN-RELATED"/>
    <property type="match status" value="1"/>
</dbReference>
<organism evidence="7 8">
    <name type="scientific">Pichia kudriavzevii</name>
    <name type="common">Yeast</name>
    <name type="synonym">Issatchenkia orientalis</name>
    <dbReference type="NCBI Taxonomy" id="4909"/>
    <lineage>
        <taxon>Eukaryota</taxon>
        <taxon>Fungi</taxon>
        <taxon>Dikarya</taxon>
        <taxon>Ascomycota</taxon>
        <taxon>Saccharomycotina</taxon>
        <taxon>Pichiomycetes</taxon>
        <taxon>Pichiales</taxon>
        <taxon>Pichiaceae</taxon>
        <taxon>Pichia</taxon>
    </lineage>
</organism>
<proteinExistence type="inferred from homology"/>
<dbReference type="Pfam" id="PF05890">
    <property type="entry name" value="Ebp2"/>
    <property type="match status" value="1"/>
</dbReference>
<dbReference type="AlphaFoldDB" id="A0A1Z8JMU4"/>
<dbReference type="InterPro" id="IPR008610">
    <property type="entry name" value="Ebp2"/>
</dbReference>
<dbReference type="VEuPathDB" id="FungiDB:C5L36_0E03570"/>
<evidence type="ECO:0000256" key="2">
    <source>
        <dbReference type="ARBA" id="ARBA00007336"/>
    </source>
</evidence>
<feature type="region of interest" description="Disordered" evidence="6">
    <location>
        <begin position="263"/>
        <end position="284"/>
    </location>
</feature>
<comment type="subcellular location">
    <subcellularLocation>
        <location evidence="1">Nucleus</location>
        <location evidence="1">Nucleolus</location>
    </subcellularLocation>
</comment>
<gene>
    <name evidence="7" type="ORF">CAS74_002885</name>
</gene>
<dbReference type="GO" id="GO:0042273">
    <property type="term" value="P:ribosomal large subunit biogenesis"/>
    <property type="evidence" value="ECO:0007669"/>
    <property type="project" value="TreeGrafter"/>
</dbReference>
<feature type="compositionally biased region" description="Acidic residues" evidence="6">
    <location>
        <begin position="84"/>
        <end position="137"/>
    </location>
</feature>
<evidence type="ECO:0000256" key="4">
    <source>
        <dbReference type="ARBA" id="ARBA00023054"/>
    </source>
</evidence>
<sequence>MAKGKGKSYKKESAKAVKDTPTGKKEKALKKKVEESNIEDEKKQQESESSGAEQEEESDNDSESDSDDEEDDEEHLDLNALNESEGDDDDEEDLLEETGKEEEEKDEEEEEEEEEENEEENEEDDVPLSEAEFDSDADVVPHTKLTVNNKIALKNALERIQINWSKYQFDESQSITYHAKVESEIKDIYDDTERELAFFKQGLDAATEGRKKLLALKIPFSRPSDYFAEMVKSDDHMDKLKAKLVAEATEKKAREEARRQRQLKKFGKQVQHETLQQRQKEKREALDKIKSMKKKRKNNEMSGADDGFDIAVEEASKVGSEKQRVKKQKIRQMFLKTVISQDLVKTEEETRENDHLVFTSYSIFYNILMYK</sequence>
<dbReference type="GO" id="GO:0030687">
    <property type="term" value="C:preribosome, large subunit precursor"/>
    <property type="evidence" value="ECO:0007669"/>
    <property type="project" value="TreeGrafter"/>
</dbReference>